<proteinExistence type="predicted"/>
<name>B7PSP5_IXOSC</name>
<dbReference type="VEuPathDB" id="VectorBase:ISCI008058"/>
<evidence type="ECO:0000313" key="2">
    <source>
        <dbReference type="EnsemblMetazoa" id="ISCW008058-PA"/>
    </source>
</evidence>
<gene>
    <name evidence="1" type="ORF">IscW_ISCW008058</name>
</gene>
<dbReference type="AlphaFoldDB" id="B7PSP5"/>
<organism>
    <name type="scientific">Ixodes scapularis</name>
    <name type="common">Black-legged tick</name>
    <name type="synonym">Deer tick</name>
    <dbReference type="NCBI Taxonomy" id="6945"/>
    <lineage>
        <taxon>Eukaryota</taxon>
        <taxon>Metazoa</taxon>
        <taxon>Ecdysozoa</taxon>
        <taxon>Arthropoda</taxon>
        <taxon>Chelicerata</taxon>
        <taxon>Arachnida</taxon>
        <taxon>Acari</taxon>
        <taxon>Parasitiformes</taxon>
        <taxon>Ixodida</taxon>
        <taxon>Ixodoidea</taxon>
        <taxon>Ixodidae</taxon>
        <taxon>Ixodinae</taxon>
        <taxon>Ixodes</taxon>
    </lineage>
</organism>
<protein>
    <submittedName>
        <fullName evidence="1 2">Uncharacterized protein</fullName>
    </submittedName>
</protein>
<keyword evidence="3" id="KW-1185">Reference proteome</keyword>
<dbReference type="EMBL" id="ABJB010337846">
    <property type="status" value="NOT_ANNOTATED_CDS"/>
    <property type="molecule type" value="Genomic_DNA"/>
</dbReference>
<reference evidence="2" key="2">
    <citation type="submission" date="2020-05" db="UniProtKB">
        <authorList>
            <consortium name="EnsemblMetazoa"/>
        </authorList>
    </citation>
    <scope>IDENTIFICATION</scope>
    <source>
        <strain evidence="2">wikel</strain>
    </source>
</reference>
<dbReference type="EMBL" id="DS779769">
    <property type="protein sequence ID" value="EEC09617.1"/>
    <property type="molecule type" value="Genomic_DNA"/>
</dbReference>
<dbReference type="PaxDb" id="6945-B7PSP5"/>
<dbReference type="HOGENOM" id="CLU_3016534_0_0_1"/>
<sequence length="56" mass="5877">MVKATLGVLLGLFLALSGLASYVFFPTILKTQVELARCFRALGACALATAAVLCRC</sequence>
<evidence type="ECO:0000313" key="3">
    <source>
        <dbReference type="Proteomes" id="UP000001555"/>
    </source>
</evidence>
<dbReference type="Proteomes" id="UP000001555">
    <property type="component" value="Unassembled WGS sequence"/>
</dbReference>
<evidence type="ECO:0000313" key="1">
    <source>
        <dbReference type="EMBL" id="EEC09617.1"/>
    </source>
</evidence>
<dbReference type="VEuPathDB" id="VectorBase:ISCW008058"/>
<reference evidence="1 3" key="1">
    <citation type="submission" date="2008-03" db="EMBL/GenBank/DDBJ databases">
        <title>Annotation of Ixodes scapularis.</title>
        <authorList>
            <consortium name="Ixodes scapularis Genome Project Consortium"/>
            <person name="Caler E."/>
            <person name="Hannick L.I."/>
            <person name="Bidwell S."/>
            <person name="Joardar V."/>
            <person name="Thiagarajan M."/>
            <person name="Amedeo P."/>
            <person name="Galinsky K.J."/>
            <person name="Schobel S."/>
            <person name="Inman J."/>
            <person name="Hostetler J."/>
            <person name="Miller J."/>
            <person name="Hammond M."/>
            <person name="Megy K."/>
            <person name="Lawson D."/>
            <person name="Kodira C."/>
            <person name="Sutton G."/>
            <person name="Meyer J."/>
            <person name="Hill C.A."/>
            <person name="Birren B."/>
            <person name="Nene V."/>
            <person name="Collins F."/>
            <person name="Alarcon-Chaidez F."/>
            <person name="Wikel S."/>
            <person name="Strausberg R."/>
        </authorList>
    </citation>
    <scope>NUCLEOTIDE SEQUENCE [LARGE SCALE GENOMIC DNA]</scope>
    <source>
        <strain evidence="3">Wikel</strain>
        <strain evidence="1">Wikel colony</strain>
    </source>
</reference>
<accession>B7PSP5</accession>
<dbReference type="EnsemblMetazoa" id="ISCW008058-RA">
    <property type="protein sequence ID" value="ISCW008058-PA"/>
    <property type="gene ID" value="ISCW008058"/>
</dbReference>
<dbReference type="InParanoid" id="B7PSP5"/>